<evidence type="ECO:0000256" key="1">
    <source>
        <dbReference type="SAM" id="Coils"/>
    </source>
</evidence>
<name>A0A7K3WUV0_9FLAO</name>
<proteinExistence type="predicted"/>
<dbReference type="AlphaFoldDB" id="A0A7K3WUV0"/>
<evidence type="ECO:0000313" key="3">
    <source>
        <dbReference type="Proteomes" id="UP000486602"/>
    </source>
</evidence>
<accession>A0A7K3WUV0</accession>
<keyword evidence="3" id="KW-1185">Reference proteome</keyword>
<comment type="caution">
    <text evidence="2">The sequence shown here is derived from an EMBL/GenBank/DDBJ whole genome shotgun (WGS) entry which is preliminary data.</text>
</comment>
<feature type="coiled-coil region" evidence="1">
    <location>
        <begin position="65"/>
        <end position="126"/>
    </location>
</feature>
<evidence type="ECO:0008006" key="4">
    <source>
        <dbReference type="Google" id="ProtNLM"/>
    </source>
</evidence>
<gene>
    <name evidence="2" type="ORF">G3O08_18220</name>
</gene>
<dbReference type="Proteomes" id="UP000486602">
    <property type="component" value="Unassembled WGS sequence"/>
</dbReference>
<reference evidence="2 3" key="1">
    <citation type="submission" date="2020-02" db="EMBL/GenBank/DDBJ databases">
        <title>Out from the shadows clarifying the taxonomy of the family Cryomorphaceae and related taxa by utilizing the GTDB taxonomic framework.</title>
        <authorList>
            <person name="Bowman J.P."/>
        </authorList>
    </citation>
    <scope>NUCLEOTIDE SEQUENCE [LARGE SCALE GENOMIC DNA]</scope>
    <source>
        <strain evidence="2 3">QSSC 1-22</strain>
    </source>
</reference>
<dbReference type="RefSeq" id="WP_163286887.1">
    <property type="nucleotide sequence ID" value="NZ_JAAGVY010000054.1"/>
</dbReference>
<dbReference type="PROSITE" id="PS51257">
    <property type="entry name" value="PROKAR_LIPOPROTEIN"/>
    <property type="match status" value="1"/>
</dbReference>
<sequence>MNLQRHNISRFALLAFLSIAVLTGCKKNKDIKAPEGEVLISEYCSGEEFFSNGEFFRANGLGESMDQATAKKKALSNARADLASAINTTIKGTIDNYVNSREMNNKEEVEERFEGLTREVINQELKGTKTICQKAVKVTDSGNYKYYVALELSGQDLISAMNERLGSDEKLKIDYDYEKFKETFNEEMNKMKK</sequence>
<protein>
    <recommendedName>
        <fullName evidence="4">LPP20 family lipoprotein</fullName>
    </recommendedName>
</protein>
<organism evidence="2 3">
    <name type="scientific">Cryomorpha ignava</name>
    <dbReference type="NCBI Taxonomy" id="101383"/>
    <lineage>
        <taxon>Bacteria</taxon>
        <taxon>Pseudomonadati</taxon>
        <taxon>Bacteroidota</taxon>
        <taxon>Flavobacteriia</taxon>
        <taxon>Flavobacteriales</taxon>
        <taxon>Cryomorphaceae</taxon>
        <taxon>Cryomorpha</taxon>
    </lineage>
</organism>
<evidence type="ECO:0000313" key="2">
    <source>
        <dbReference type="EMBL" id="NEN25430.1"/>
    </source>
</evidence>
<keyword evidence="1" id="KW-0175">Coiled coil</keyword>
<dbReference type="EMBL" id="JAAGVY010000054">
    <property type="protein sequence ID" value="NEN25430.1"/>
    <property type="molecule type" value="Genomic_DNA"/>
</dbReference>